<name>A0A2P2ITG1_RHIMU</name>
<protein>
    <submittedName>
        <fullName evidence="2">Uncharacterized protein</fullName>
    </submittedName>
</protein>
<dbReference type="EMBL" id="GGEC01004005">
    <property type="protein sequence ID" value="MBW84488.1"/>
    <property type="molecule type" value="Transcribed_RNA"/>
</dbReference>
<proteinExistence type="predicted"/>
<evidence type="ECO:0000256" key="1">
    <source>
        <dbReference type="SAM" id="MobiDB-lite"/>
    </source>
</evidence>
<feature type="compositionally biased region" description="Basic and acidic residues" evidence="1">
    <location>
        <begin position="17"/>
        <end position="33"/>
    </location>
</feature>
<evidence type="ECO:0000313" key="2">
    <source>
        <dbReference type="EMBL" id="MBW84488.1"/>
    </source>
</evidence>
<accession>A0A2P2ITG1</accession>
<organism evidence="2">
    <name type="scientific">Rhizophora mucronata</name>
    <name type="common">Asiatic mangrove</name>
    <dbReference type="NCBI Taxonomy" id="61149"/>
    <lineage>
        <taxon>Eukaryota</taxon>
        <taxon>Viridiplantae</taxon>
        <taxon>Streptophyta</taxon>
        <taxon>Embryophyta</taxon>
        <taxon>Tracheophyta</taxon>
        <taxon>Spermatophyta</taxon>
        <taxon>Magnoliopsida</taxon>
        <taxon>eudicotyledons</taxon>
        <taxon>Gunneridae</taxon>
        <taxon>Pentapetalae</taxon>
        <taxon>rosids</taxon>
        <taxon>fabids</taxon>
        <taxon>Malpighiales</taxon>
        <taxon>Rhizophoraceae</taxon>
        <taxon>Rhizophora</taxon>
    </lineage>
</organism>
<feature type="region of interest" description="Disordered" evidence="1">
    <location>
        <begin position="1"/>
        <end position="34"/>
    </location>
</feature>
<dbReference type="AlphaFoldDB" id="A0A2P2ITG1"/>
<sequence>MEDHKTLPKNKAQNTKPNKEMRPKMKLKTEKQSSKQGIWKLGLTYC</sequence>
<reference evidence="2" key="1">
    <citation type="submission" date="2018-02" db="EMBL/GenBank/DDBJ databases">
        <title>Rhizophora mucronata_Transcriptome.</title>
        <authorList>
            <person name="Meera S.P."/>
            <person name="Sreeshan A."/>
            <person name="Augustine A."/>
        </authorList>
    </citation>
    <scope>NUCLEOTIDE SEQUENCE</scope>
    <source>
        <tissue evidence="2">Leaf</tissue>
    </source>
</reference>